<dbReference type="AlphaFoldDB" id="A0A233S5N5"/>
<dbReference type="SUPFAM" id="SSF51120">
    <property type="entry name" value="beta-Roll"/>
    <property type="match status" value="1"/>
</dbReference>
<name>A0A233S5N5_STRDA</name>
<sequence length="306" mass="29733">MLRTAGNDHRCGHRQRDPGDDVIVGSVGADTIDSRGGNDLICGLGGDDTVSDGIGNDKIDGGAGNDRLIGDVFTETGVAKGGGNDWLLDGDDQIAGDSFASDGNASGGGRDHIDGGPGGDLVSGDSVAIGGDVTGAGDDVIGGGPDRDALIGDSAASGSAVGDGGDDLIDLGPGGGFALGDHNIFDPQGGTAVGAGRDRITGGSDADMLVGESSVADASPTSARSDVLTGRGGDDTLFGDNADFDLTTSVGTAGGDDLLFGGDGADTLKAGPRNDFLDGGSGAPDTCDGETGIDIAIRCESVHGIP</sequence>
<dbReference type="GO" id="GO:0005509">
    <property type="term" value="F:calcium ion binding"/>
    <property type="evidence" value="ECO:0007669"/>
    <property type="project" value="InterPro"/>
</dbReference>
<accession>A0A233S5N5</accession>
<organism evidence="2 3">
    <name type="scientific">Streptomyces diastatochromogenes</name>
    <dbReference type="NCBI Taxonomy" id="42236"/>
    <lineage>
        <taxon>Bacteria</taxon>
        <taxon>Bacillati</taxon>
        <taxon>Actinomycetota</taxon>
        <taxon>Actinomycetes</taxon>
        <taxon>Kitasatosporales</taxon>
        <taxon>Streptomycetaceae</taxon>
        <taxon>Streptomyces</taxon>
    </lineage>
</organism>
<dbReference type="Proteomes" id="UP000215483">
    <property type="component" value="Unassembled WGS sequence"/>
</dbReference>
<dbReference type="RefSeq" id="WP_094220392.1">
    <property type="nucleotide sequence ID" value="NZ_MCGQ01000033.1"/>
</dbReference>
<dbReference type="EMBL" id="MCGQ01000033">
    <property type="protein sequence ID" value="OXY90981.1"/>
    <property type="molecule type" value="Genomic_DNA"/>
</dbReference>
<proteinExistence type="predicted"/>
<gene>
    <name evidence="2" type="ORF">BEK98_32185</name>
</gene>
<protein>
    <recommendedName>
        <fullName evidence="4">Calcium-binding protein</fullName>
    </recommendedName>
</protein>
<feature type="region of interest" description="Disordered" evidence="1">
    <location>
        <begin position="212"/>
        <end position="234"/>
    </location>
</feature>
<keyword evidence="3" id="KW-1185">Reference proteome</keyword>
<dbReference type="Gene3D" id="2.150.10.10">
    <property type="entry name" value="Serralysin-like metalloprotease, C-terminal"/>
    <property type="match status" value="2"/>
</dbReference>
<feature type="region of interest" description="Disordered" evidence="1">
    <location>
        <begin position="1"/>
        <end position="22"/>
    </location>
</feature>
<comment type="caution">
    <text evidence="2">The sequence shown here is derived from an EMBL/GenBank/DDBJ whole genome shotgun (WGS) entry which is preliminary data.</text>
</comment>
<dbReference type="InterPro" id="IPR011049">
    <property type="entry name" value="Serralysin-like_metalloprot_C"/>
</dbReference>
<dbReference type="InterPro" id="IPR001343">
    <property type="entry name" value="Hemolysn_Ca-bd"/>
</dbReference>
<reference evidence="2 3" key="1">
    <citation type="submission" date="2016-07" db="EMBL/GenBank/DDBJ databases">
        <title>Draft genome of Streptomyces diastatochromogenes.</title>
        <authorList>
            <person name="Podduturi R."/>
            <person name="Lukassen M.B."/>
            <person name="Clausen N."/>
            <person name="Nielsen J.L."/>
            <person name="Jorgensen N.O."/>
        </authorList>
    </citation>
    <scope>NUCLEOTIDE SEQUENCE [LARGE SCALE GENOMIC DNA]</scope>
    <source>
        <strain evidence="2 3">DSM 40608</strain>
    </source>
</reference>
<dbReference type="PRINTS" id="PR00313">
    <property type="entry name" value="CABNDNGRPT"/>
</dbReference>
<evidence type="ECO:0008006" key="4">
    <source>
        <dbReference type="Google" id="ProtNLM"/>
    </source>
</evidence>
<dbReference type="Pfam" id="PF00353">
    <property type="entry name" value="HemolysinCabind"/>
    <property type="match status" value="5"/>
</dbReference>
<feature type="compositionally biased region" description="Basic and acidic residues" evidence="1">
    <location>
        <begin position="1"/>
        <end position="19"/>
    </location>
</feature>
<evidence type="ECO:0000256" key="1">
    <source>
        <dbReference type="SAM" id="MobiDB-lite"/>
    </source>
</evidence>
<evidence type="ECO:0000313" key="3">
    <source>
        <dbReference type="Proteomes" id="UP000215483"/>
    </source>
</evidence>
<feature type="region of interest" description="Disordered" evidence="1">
    <location>
        <begin position="94"/>
        <end position="158"/>
    </location>
</feature>
<evidence type="ECO:0000313" key="2">
    <source>
        <dbReference type="EMBL" id="OXY90981.1"/>
    </source>
</evidence>